<evidence type="ECO:0000313" key="2">
    <source>
        <dbReference type="Proteomes" id="UP001604336"/>
    </source>
</evidence>
<sequence length="149" mass="16404">MCLHLGEGGVSGRVYLSVVTARLVSPVEKIENAQRKVRCGSDRSTTDRCSGRRQWSVDHCSSGRVVDHQQRFDRCSGRPTACGRPQQRSTTAAVVDHQQRFDRCSGRPTACGRPLLGSHQQWSTTAGGAVVDPLLESTTRSLEQCRPLR</sequence>
<reference evidence="2" key="1">
    <citation type="submission" date="2024-07" db="EMBL/GenBank/DDBJ databases">
        <title>Two chromosome-level genome assemblies of Korean endemic species Abeliophyllum distichum and Forsythia ovata (Oleaceae).</title>
        <authorList>
            <person name="Jang H."/>
        </authorList>
    </citation>
    <scope>NUCLEOTIDE SEQUENCE [LARGE SCALE GENOMIC DNA]</scope>
</reference>
<protein>
    <submittedName>
        <fullName evidence="1">Uncharacterized protein</fullName>
    </submittedName>
</protein>
<organism evidence="1 2">
    <name type="scientific">Abeliophyllum distichum</name>
    <dbReference type="NCBI Taxonomy" id="126358"/>
    <lineage>
        <taxon>Eukaryota</taxon>
        <taxon>Viridiplantae</taxon>
        <taxon>Streptophyta</taxon>
        <taxon>Embryophyta</taxon>
        <taxon>Tracheophyta</taxon>
        <taxon>Spermatophyta</taxon>
        <taxon>Magnoliopsida</taxon>
        <taxon>eudicotyledons</taxon>
        <taxon>Gunneridae</taxon>
        <taxon>Pentapetalae</taxon>
        <taxon>asterids</taxon>
        <taxon>lamiids</taxon>
        <taxon>Lamiales</taxon>
        <taxon>Oleaceae</taxon>
        <taxon>Forsythieae</taxon>
        <taxon>Abeliophyllum</taxon>
    </lineage>
</organism>
<dbReference type="Proteomes" id="UP001604336">
    <property type="component" value="Unassembled WGS sequence"/>
</dbReference>
<accession>A0ABD1Q1G3</accession>
<name>A0ABD1Q1G3_9LAMI</name>
<dbReference type="AlphaFoldDB" id="A0ABD1Q1G3"/>
<comment type="caution">
    <text evidence="1">The sequence shown here is derived from an EMBL/GenBank/DDBJ whole genome shotgun (WGS) entry which is preliminary data.</text>
</comment>
<evidence type="ECO:0000313" key="1">
    <source>
        <dbReference type="EMBL" id="KAL2469960.1"/>
    </source>
</evidence>
<proteinExistence type="predicted"/>
<keyword evidence="2" id="KW-1185">Reference proteome</keyword>
<gene>
    <name evidence="1" type="ORF">Adt_38096</name>
</gene>
<dbReference type="EMBL" id="JBFOLK010000012">
    <property type="protein sequence ID" value="KAL2469960.1"/>
    <property type="molecule type" value="Genomic_DNA"/>
</dbReference>